<dbReference type="SUPFAM" id="SSF82784">
    <property type="entry name" value="OsmC-like"/>
    <property type="match status" value="1"/>
</dbReference>
<dbReference type="EC" id="1.11.1.15" evidence="1"/>
<dbReference type="InterPro" id="IPR052707">
    <property type="entry name" value="OsmC_Ohr_Peroxiredoxin"/>
</dbReference>
<dbReference type="PANTHER" id="PTHR42830">
    <property type="entry name" value="OSMOTICALLY INDUCIBLE FAMILY PROTEIN"/>
    <property type="match status" value="1"/>
</dbReference>
<dbReference type="Gene3D" id="3.30.300.20">
    <property type="match status" value="1"/>
</dbReference>
<dbReference type="EMBL" id="OMOD01000024">
    <property type="protein sequence ID" value="SPF33650.1"/>
    <property type="molecule type" value="Genomic_DNA"/>
</dbReference>
<evidence type="ECO:0000313" key="2">
    <source>
        <dbReference type="Proteomes" id="UP000238701"/>
    </source>
</evidence>
<dbReference type="PANTHER" id="PTHR42830:SF2">
    <property type="entry name" value="OSMC_OHR FAMILY PROTEIN"/>
    <property type="match status" value="1"/>
</dbReference>
<gene>
    <name evidence="1" type="ORF">SBA1_120025</name>
</gene>
<dbReference type="GO" id="GO:0004601">
    <property type="term" value="F:peroxidase activity"/>
    <property type="evidence" value="ECO:0007669"/>
    <property type="project" value="UniProtKB-KW"/>
</dbReference>
<keyword evidence="1" id="KW-0575">Peroxidase</keyword>
<dbReference type="AlphaFoldDB" id="A0A2U3K287"/>
<protein>
    <submittedName>
        <fullName evidence="1">Putative Peroxiredoxin OsmC</fullName>
        <ecNumber evidence="1">1.11.1.15</ecNumber>
    </submittedName>
</protein>
<organism evidence="1 2">
    <name type="scientific">Candidatus Sulfotelmatobacter kueseliae</name>
    <dbReference type="NCBI Taxonomy" id="2042962"/>
    <lineage>
        <taxon>Bacteria</taxon>
        <taxon>Pseudomonadati</taxon>
        <taxon>Acidobacteriota</taxon>
        <taxon>Terriglobia</taxon>
        <taxon>Terriglobales</taxon>
        <taxon>Candidatus Korobacteraceae</taxon>
        <taxon>Candidatus Sulfotelmatobacter</taxon>
    </lineage>
</organism>
<proteinExistence type="predicted"/>
<dbReference type="InterPro" id="IPR003718">
    <property type="entry name" value="OsmC/Ohr_fam"/>
</dbReference>
<dbReference type="InterPro" id="IPR036102">
    <property type="entry name" value="OsmC/Ohrsf"/>
</dbReference>
<reference evidence="2" key="1">
    <citation type="submission" date="2018-02" db="EMBL/GenBank/DDBJ databases">
        <authorList>
            <person name="Hausmann B."/>
        </authorList>
    </citation>
    <scope>NUCLEOTIDE SEQUENCE [LARGE SCALE GENOMIC DNA]</scope>
    <source>
        <strain evidence="2">Peat soil MAG SbA1</strain>
    </source>
</reference>
<sequence>MPVEYTYRVSAWWTSGRTGLAKCESSPNTIHFSDAPEMGGLEGRWAPEQLLLCALAGCFTTTFHEVARGARFDYTDLEVEVEGSVRRNRNTGCNFTEILLRPRLTVPSEEHREVGLGLLRRAKAVCMISRAITVPQTLEPTVEVVKVPVEGWNNQDATVKLGA</sequence>
<keyword evidence="1" id="KW-0560">Oxidoreductase</keyword>
<name>A0A2U3K287_9BACT</name>
<dbReference type="Proteomes" id="UP000238701">
    <property type="component" value="Unassembled WGS sequence"/>
</dbReference>
<accession>A0A2U3K287</accession>
<dbReference type="InterPro" id="IPR015946">
    <property type="entry name" value="KH_dom-like_a/b"/>
</dbReference>
<dbReference type="Pfam" id="PF02566">
    <property type="entry name" value="OsmC"/>
    <property type="match status" value="1"/>
</dbReference>
<evidence type="ECO:0000313" key="1">
    <source>
        <dbReference type="EMBL" id="SPF33650.1"/>
    </source>
</evidence>